<sequence length="1742" mass="180921">MSMSNVGAMKATLGLDVSQFENRAQSAGRTAKQMSDAMARAFEVAKASAMGGARSFEELRASIDPTFAATQRYAAIQRELAGMVESGAASQRAANLVLEQAAAKYMGVETAAERTARAQREATVAVEEASRGYTALRSQLDPLYAASKRYEQAQETLAAAVRAGVVSQEQANRVLDQASAHYLGASQAAVTGAGKLGPAFQNASYQVGDFAVQIAAGTSATQALTMQLPQLLGGFGMWGAAAGAVVAIMGALAPVLLSGRNAGKELKDAFTHLTEASSAYKDAADRVTQSSAELYAEFGRHASAAREVYEVMQQIALLDYAAKMTATVTAMEDSFESLREKVEATEYATRLLDGALRADGVSILKTSMEDLKAEFGLTLGQAEQLVSALDGMKASAASGPAEQAAAARALAEALLNAHTNGARIPPEMLDAASKAAQAASEGLRLANAMERAATGASNTATAAVAAADRISNAASEAARLAANLGSAAVAASEQADRQLAVVNAQIAAIKAGQSEIVAGKRAALDLDREAFRQAQLAAGVDASIVNQMVRRNFEGREAVIVAEQQLAIAQKARSEAEKAANGGAKAAAAEAKALDKNARKYLEMIDPMEKYRRKQAELKKLLDAGRISTDQYRQALAEIAAEMGENNPVFEEFRSAVGSAVDWMLDGFRGGFDGLLDIAKNTLKQIIGMFMTNRITLSLGLGVSGAAAGAAGAAVAGAGGMGTLSALGGIASGINTVLGGIGGALSAFGTGAWGALSNFATGGLSGGLAYIGTSLNFATSGLVGFAQAAGAILGPIAAVAAAFSFFGSKTKLLDAGLRVTVRELNAMVESYRKVEKSRFGGLSKSRSTSYGLADGAVAGPIVKAVSQMQASVMDVADTLGIGAEAFKGFAASVRFSTKGLSDEEIGAKLQEKLTELGDSFAARAFGYVGRNDQAIRDLEKRIAEGTSDAVVSGLKGSLGDKILSAFLGRKRQGDLAELIAGNTLVSTRPELAALVKEGESFVEALQRLSAAMSGVNGVMDTLGHSFRAVDMVTAGMASDLAALFGGLEGLVSATTTYYQAFHSEAERMETATRQATEALAKLGVALPQTRAEYRRLVEAQDLTTERGRELYAALVSMAGVMDQILPGVASLSSGLAGLVGTISTDLDGMISGAAEAQRAAAAAAKGWYQVTLSLRDYIGDLRSAASELIAPAVAAAQSQARYQTMLASAMAGDQEAAKAVSGAASAYIDAVRGQARSAVDVARAQAQVLSDLQLLQGVTGLEGAKEDVLATLYQEQVDLLTEVRDYLGQGGILDPARLDALNGQLGSLEGAIAAAKEISYAALRERIDVTVGLTARAQIPADLRRILRNATSGVEVSLDMVLRRMDLTPDLVWIAAKASSDHLARIRYLATTDALPEDLRALAAVRVAQSVRRLALVMDRPASDLGMVELLKALGAQGGRITLGGSFAFDPSTGFSSWFETTTRGAITAPMGALRTALDDLRDAILAEARAAGQRERGAALSAYAGGLATNAAGDILATDAQIGAMARKAGIDTTGKTTAQIMRAIEGFSATDNIETIRRLPGSLKDYLWGIFQQRQGRIPLDTADYLRLYPDVAADEYGYDPTIHYRNHGREAILAGLRPFRPEVFDWSALGLDIPGFAAGGLHAGGLRLVGELGPELEATGPSRIHSAGRTADILGGAAMGASEVAGAVRDLQAELVALRAELAEMKVWARKGAEASTATAKDLRRIGTVGVRIDPTEAV</sequence>
<feature type="transmembrane region" description="Helical" evidence="1">
    <location>
        <begin position="752"/>
        <end position="772"/>
    </location>
</feature>
<name>A0ABX5J4A5_9RHOB</name>
<reference evidence="2 3" key="1">
    <citation type="submission" date="2018-04" db="EMBL/GenBank/DDBJ databases">
        <title>Genomic Encyclopedia of Type Strains, Phase III (KMG-III): the genomes of soil and plant-associated and newly described type strains.</title>
        <authorList>
            <person name="Whitman W."/>
        </authorList>
    </citation>
    <scope>NUCLEOTIDE SEQUENCE [LARGE SCALE GENOMIC DNA]</scope>
    <source>
        <strain evidence="2 3">JA192</strain>
    </source>
</reference>
<evidence type="ECO:0000256" key="1">
    <source>
        <dbReference type="SAM" id="Phobius"/>
    </source>
</evidence>
<keyword evidence="1" id="KW-0812">Transmembrane</keyword>
<feature type="transmembrane region" description="Helical" evidence="1">
    <location>
        <begin position="724"/>
        <end position="745"/>
    </location>
</feature>
<protein>
    <submittedName>
        <fullName evidence="2">Uncharacterized protein</fullName>
    </submittedName>
</protein>
<organism evidence="2 3">
    <name type="scientific">Cereibacter johrii</name>
    <dbReference type="NCBI Taxonomy" id="445629"/>
    <lineage>
        <taxon>Bacteria</taxon>
        <taxon>Pseudomonadati</taxon>
        <taxon>Pseudomonadota</taxon>
        <taxon>Alphaproteobacteria</taxon>
        <taxon>Rhodobacterales</taxon>
        <taxon>Paracoccaceae</taxon>
        <taxon>Cereibacter</taxon>
    </lineage>
</organism>
<comment type="caution">
    <text evidence="2">The sequence shown here is derived from an EMBL/GenBank/DDBJ whole genome shotgun (WGS) entry which is preliminary data.</text>
</comment>
<dbReference type="Proteomes" id="UP000240800">
    <property type="component" value="Unassembled WGS sequence"/>
</dbReference>
<feature type="transmembrane region" description="Helical" evidence="1">
    <location>
        <begin position="235"/>
        <end position="257"/>
    </location>
</feature>
<feature type="transmembrane region" description="Helical" evidence="1">
    <location>
        <begin position="695"/>
        <end position="718"/>
    </location>
</feature>
<dbReference type="RefSeq" id="WP_069331646.1">
    <property type="nucleotide sequence ID" value="NZ_MABH01000118.1"/>
</dbReference>
<gene>
    <name evidence="2" type="ORF">C8J29_106128</name>
</gene>
<evidence type="ECO:0000313" key="3">
    <source>
        <dbReference type="Proteomes" id="UP000240800"/>
    </source>
</evidence>
<dbReference type="EMBL" id="PZZW01000006">
    <property type="protein sequence ID" value="PTM77202.1"/>
    <property type="molecule type" value="Genomic_DNA"/>
</dbReference>
<keyword evidence="1" id="KW-1133">Transmembrane helix</keyword>
<feature type="transmembrane region" description="Helical" evidence="1">
    <location>
        <begin position="784"/>
        <end position="806"/>
    </location>
</feature>
<keyword evidence="1" id="KW-0472">Membrane</keyword>
<keyword evidence="3" id="KW-1185">Reference proteome</keyword>
<accession>A0ABX5J4A5</accession>
<evidence type="ECO:0000313" key="2">
    <source>
        <dbReference type="EMBL" id="PTM77202.1"/>
    </source>
</evidence>
<proteinExistence type="predicted"/>